<dbReference type="STRING" id="1037660.A0A066V0S2"/>
<comment type="similarity">
    <text evidence="2">Belongs to the class-II pyridoxal-phosphate-dependent aminotransferase family.</text>
</comment>
<evidence type="ECO:0000313" key="7">
    <source>
        <dbReference type="Proteomes" id="UP000027361"/>
    </source>
</evidence>
<protein>
    <submittedName>
        <fullName evidence="6">PLP-dependent transferase</fullName>
    </submittedName>
</protein>
<dbReference type="InParanoid" id="A0A066V0S2"/>
<dbReference type="InterPro" id="IPR015422">
    <property type="entry name" value="PyrdxlP-dep_Trfase_small"/>
</dbReference>
<comment type="cofactor">
    <cofactor evidence="1">
        <name>pyridoxal 5'-phosphate</name>
        <dbReference type="ChEBI" id="CHEBI:597326"/>
    </cofactor>
</comment>
<keyword evidence="3 6" id="KW-0808">Transferase</keyword>
<dbReference type="InterPro" id="IPR050087">
    <property type="entry name" value="AON_synthase_class-II"/>
</dbReference>
<name>A0A066V0S2_TILAU</name>
<dbReference type="GeneID" id="25262171"/>
<sequence>PKGHLQNEAHEITVWCSNDYQNMSRHPRVLDAINESLYKYGAGAGGTRNIAGHNSSAERAEAVLADLHRKDGALVFGSCYAANDATLSILGSKLPGCVIYSDASNHASMIQGIKHSGARKVIYRHN</sequence>
<feature type="non-terminal residue" evidence="6">
    <location>
        <position position="126"/>
    </location>
</feature>
<gene>
    <name evidence="6" type="ORF">K437DRAFT_217706</name>
</gene>
<dbReference type="InterPro" id="IPR004839">
    <property type="entry name" value="Aminotransferase_I/II_large"/>
</dbReference>
<dbReference type="EMBL" id="JMSN01000237">
    <property type="protein sequence ID" value="KDN35081.1"/>
    <property type="molecule type" value="Genomic_DNA"/>
</dbReference>
<comment type="caution">
    <text evidence="6">The sequence shown here is derived from an EMBL/GenBank/DDBJ whole genome shotgun (WGS) entry which is preliminary data.</text>
</comment>
<dbReference type="AlphaFoldDB" id="A0A066V0S2"/>
<feature type="non-terminal residue" evidence="6">
    <location>
        <position position="1"/>
    </location>
</feature>
<dbReference type="GO" id="GO:0006783">
    <property type="term" value="P:heme biosynthetic process"/>
    <property type="evidence" value="ECO:0007669"/>
    <property type="project" value="TreeGrafter"/>
</dbReference>
<dbReference type="Gene3D" id="3.90.1150.10">
    <property type="entry name" value="Aspartate Aminotransferase, domain 1"/>
    <property type="match status" value="1"/>
</dbReference>
<dbReference type="GO" id="GO:0005739">
    <property type="term" value="C:mitochondrion"/>
    <property type="evidence" value="ECO:0007669"/>
    <property type="project" value="TreeGrafter"/>
</dbReference>
<dbReference type="HOGENOM" id="CLU_141389_0_0_1"/>
<keyword evidence="4" id="KW-0012">Acyltransferase</keyword>
<evidence type="ECO:0000256" key="3">
    <source>
        <dbReference type="ARBA" id="ARBA00022679"/>
    </source>
</evidence>
<keyword evidence="7" id="KW-1185">Reference proteome</keyword>
<dbReference type="Pfam" id="PF00155">
    <property type="entry name" value="Aminotran_1_2"/>
    <property type="match status" value="1"/>
</dbReference>
<dbReference type="RefSeq" id="XP_013239742.1">
    <property type="nucleotide sequence ID" value="XM_013384288.1"/>
</dbReference>
<dbReference type="InterPro" id="IPR015421">
    <property type="entry name" value="PyrdxlP-dep_Trfase_major"/>
</dbReference>
<evidence type="ECO:0000256" key="2">
    <source>
        <dbReference type="ARBA" id="ARBA00008392"/>
    </source>
</evidence>
<dbReference type="SUPFAM" id="SSF53383">
    <property type="entry name" value="PLP-dependent transferases"/>
    <property type="match status" value="1"/>
</dbReference>
<proteinExistence type="inferred from homology"/>
<dbReference type="Proteomes" id="UP000027361">
    <property type="component" value="Unassembled WGS sequence"/>
</dbReference>
<dbReference type="Gene3D" id="3.40.640.10">
    <property type="entry name" value="Type I PLP-dependent aspartate aminotransferase-like (Major domain)"/>
    <property type="match status" value="1"/>
</dbReference>
<evidence type="ECO:0000256" key="4">
    <source>
        <dbReference type="ARBA" id="ARBA00023315"/>
    </source>
</evidence>
<dbReference type="OMA" id="QNEAHEI"/>
<organism evidence="6 7">
    <name type="scientific">Tilletiaria anomala (strain ATCC 24038 / CBS 436.72 / UBC 951)</name>
    <dbReference type="NCBI Taxonomy" id="1037660"/>
    <lineage>
        <taxon>Eukaryota</taxon>
        <taxon>Fungi</taxon>
        <taxon>Dikarya</taxon>
        <taxon>Basidiomycota</taxon>
        <taxon>Ustilaginomycotina</taxon>
        <taxon>Exobasidiomycetes</taxon>
        <taxon>Georgefischeriales</taxon>
        <taxon>Tilletiariaceae</taxon>
        <taxon>Tilletiaria</taxon>
    </lineage>
</organism>
<dbReference type="PANTHER" id="PTHR13693">
    <property type="entry name" value="CLASS II AMINOTRANSFERASE/8-AMINO-7-OXONONANOATE SYNTHASE"/>
    <property type="match status" value="1"/>
</dbReference>
<feature type="domain" description="Aminotransferase class I/classII large" evidence="5">
    <location>
        <begin position="12"/>
        <end position="124"/>
    </location>
</feature>
<accession>A0A066V0S2</accession>
<evidence type="ECO:0000259" key="5">
    <source>
        <dbReference type="Pfam" id="PF00155"/>
    </source>
</evidence>
<evidence type="ECO:0000313" key="6">
    <source>
        <dbReference type="EMBL" id="KDN35081.1"/>
    </source>
</evidence>
<dbReference type="PANTHER" id="PTHR13693:SF102">
    <property type="entry name" value="2-AMINO-3-KETOBUTYRATE COENZYME A LIGASE, MITOCHONDRIAL"/>
    <property type="match status" value="1"/>
</dbReference>
<reference evidence="6 7" key="1">
    <citation type="submission" date="2014-05" db="EMBL/GenBank/DDBJ databases">
        <title>Draft genome sequence of a rare smut relative, Tilletiaria anomala UBC 951.</title>
        <authorList>
            <consortium name="DOE Joint Genome Institute"/>
            <person name="Toome M."/>
            <person name="Kuo A."/>
            <person name="Henrissat B."/>
            <person name="Lipzen A."/>
            <person name="Tritt A."/>
            <person name="Yoshinaga Y."/>
            <person name="Zane M."/>
            <person name="Barry K."/>
            <person name="Grigoriev I.V."/>
            <person name="Spatafora J.W."/>
            <person name="Aimea M.C."/>
        </authorList>
    </citation>
    <scope>NUCLEOTIDE SEQUENCE [LARGE SCALE GENOMIC DNA]</scope>
    <source>
        <strain evidence="6 7">UBC 951</strain>
    </source>
</reference>
<dbReference type="GO" id="GO:0030170">
    <property type="term" value="F:pyridoxal phosphate binding"/>
    <property type="evidence" value="ECO:0007669"/>
    <property type="project" value="InterPro"/>
</dbReference>
<dbReference type="OrthoDB" id="10263824at2759"/>
<evidence type="ECO:0000256" key="1">
    <source>
        <dbReference type="ARBA" id="ARBA00001933"/>
    </source>
</evidence>
<dbReference type="InterPro" id="IPR015424">
    <property type="entry name" value="PyrdxlP-dep_Trfase"/>
</dbReference>
<dbReference type="GO" id="GO:0003870">
    <property type="term" value="F:5-aminolevulinate synthase activity"/>
    <property type="evidence" value="ECO:0007669"/>
    <property type="project" value="TreeGrafter"/>
</dbReference>